<dbReference type="NCBIfam" id="NF008805">
    <property type="entry name" value="PRK11824.1"/>
    <property type="match status" value="1"/>
</dbReference>
<comment type="similarity">
    <text evidence="1 8">Belongs to the polyribonucleotide nucleotidyltransferase family.</text>
</comment>
<dbReference type="GO" id="GO:0004654">
    <property type="term" value="F:polyribonucleotide nucleotidyltransferase activity"/>
    <property type="evidence" value="ECO:0007669"/>
    <property type="project" value="UniProtKB-UniRule"/>
</dbReference>
<dbReference type="CDD" id="cd02393">
    <property type="entry name" value="KH-I_PNPase"/>
    <property type="match status" value="1"/>
</dbReference>
<evidence type="ECO:0000256" key="7">
    <source>
        <dbReference type="ARBA" id="ARBA00022884"/>
    </source>
</evidence>
<feature type="binding site" evidence="8">
    <location>
        <position position="489"/>
    </location>
    <ligand>
        <name>Mg(2+)</name>
        <dbReference type="ChEBI" id="CHEBI:18420"/>
    </ligand>
</feature>
<dbReference type="Gene3D" id="3.30.1370.10">
    <property type="entry name" value="K Homology domain, type 1"/>
    <property type="match status" value="1"/>
</dbReference>
<evidence type="ECO:0000256" key="2">
    <source>
        <dbReference type="ARBA" id="ARBA00022490"/>
    </source>
</evidence>
<dbReference type="InterPro" id="IPR004087">
    <property type="entry name" value="KH_dom"/>
</dbReference>
<evidence type="ECO:0000313" key="11">
    <source>
        <dbReference type="Proteomes" id="UP000267654"/>
    </source>
</evidence>
<comment type="cofactor">
    <cofactor evidence="8">
        <name>Mg(2+)</name>
        <dbReference type="ChEBI" id="CHEBI:18420"/>
    </cofactor>
</comment>
<dbReference type="GO" id="GO:0000287">
    <property type="term" value="F:magnesium ion binding"/>
    <property type="evidence" value="ECO:0007669"/>
    <property type="project" value="UniProtKB-UniRule"/>
</dbReference>
<proteinExistence type="inferred from homology"/>
<dbReference type="CDD" id="cd11364">
    <property type="entry name" value="RNase_PH_PNPase_2"/>
    <property type="match status" value="1"/>
</dbReference>
<dbReference type="HAMAP" id="MF_01595">
    <property type="entry name" value="PNPase"/>
    <property type="match status" value="1"/>
</dbReference>
<dbReference type="SUPFAM" id="SSF46915">
    <property type="entry name" value="Polynucleotide phosphorylase/guanosine pentaphosphate synthase (PNPase/GPSI), domain 3"/>
    <property type="match status" value="1"/>
</dbReference>
<dbReference type="InterPro" id="IPR012162">
    <property type="entry name" value="PNPase"/>
</dbReference>
<accession>A0A662DHU3</accession>
<evidence type="ECO:0000256" key="4">
    <source>
        <dbReference type="ARBA" id="ARBA00022695"/>
    </source>
</evidence>
<dbReference type="SUPFAM" id="SSF54211">
    <property type="entry name" value="Ribosomal protein S5 domain 2-like"/>
    <property type="match status" value="2"/>
</dbReference>
<evidence type="ECO:0000313" key="10">
    <source>
        <dbReference type="EMBL" id="RLE14448.1"/>
    </source>
</evidence>
<evidence type="ECO:0000256" key="6">
    <source>
        <dbReference type="ARBA" id="ARBA00022842"/>
    </source>
</evidence>
<keyword evidence="4 8" id="KW-0548">Nucleotidyltransferase</keyword>
<dbReference type="InterPro" id="IPR001247">
    <property type="entry name" value="ExoRNase_PH_dom1"/>
</dbReference>
<comment type="subcellular location">
    <subcellularLocation>
        <location evidence="8">Cytoplasm</location>
    </subcellularLocation>
</comment>
<dbReference type="Gene3D" id="2.40.50.140">
    <property type="entry name" value="Nucleic acid-binding proteins"/>
    <property type="match status" value="1"/>
</dbReference>
<gene>
    <name evidence="8" type="primary">pnp</name>
    <name evidence="10" type="ORF">DRI96_01445</name>
</gene>
<keyword evidence="5 8" id="KW-0479">Metal-binding</keyword>
<dbReference type="FunFam" id="3.30.230.70:FF:000001">
    <property type="entry name" value="Polyribonucleotide nucleotidyltransferase"/>
    <property type="match status" value="1"/>
</dbReference>
<evidence type="ECO:0000256" key="3">
    <source>
        <dbReference type="ARBA" id="ARBA00022679"/>
    </source>
</evidence>
<dbReference type="EMBL" id="QMQB01000037">
    <property type="protein sequence ID" value="RLE14448.1"/>
    <property type="molecule type" value="Genomic_DNA"/>
</dbReference>
<dbReference type="Gene3D" id="3.30.230.70">
    <property type="entry name" value="GHMP Kinase, N-terminal domain"/>
    <property type="match status" value="2"/>
</dbReference>
<dbReference type="GO" id="GO:0003723">
    <property type="term" value="F:RNA binding"/>
    <property type="evidence" value="ECO:0007669"/>
    <property type="project" value="UniProtKB-UniRule"/>
</dbReference>
<dbReference type="Pfam" id="PF03726">
    <property type="entry name" value="PNPase"/>
    <property type="match status" value="1"/>
</dbReference>
<dbReference type="FunFam" id="3.30.230.70:FF:000002">
    <property type="entry name" value="Polyribonucleotide nucleotidyltransferase"/>
    <property type="match status" value="1"/>
</dbReference>
<comment type="function">
    <text evidence="8">Involved in mRNA degradation. Catalyzes the phosphorolysis of single-stranded polyribonucleotides processively in the 3'- to 5'-direction.</text>
</comment>
<dbReference type="CDD" id="cd11363">
    <property type="entry name" value="RNase_PH_PNPase_1"/>
    <property type="match status" value="1"/>
</dbReference>
<evidence type="ECO:0000259" key="9">
    <source>
        <dbReference type="PROSITE" id="PS50126"/>
    </source>
</evidence>
<evidence type="ECO:0000256" key="5">
    <source>
        <dbReference type="ARBA" id="ARBA00022723"/>
    </source>
</evidence>
<evidence type="ECO:0000256" key="1">
    <source>
        <dbReference type="ARBA" id="ARBA00007404"/>
    </source>
</evidence>
<dbReference type="Proteomes" id="UP000267654">
    <property type="component" value="Unassembled WGS sequence"/>
</dbReference>
<dbReference type="InterPro" id="IPR003029">
    <property type="entry name" value="S1_domain"/>
</dbReference>
<dbReference type="InterPro" id="IPR036456">
    <property type="entry name" value="PNPase_PH_RNA-bd_sf"/>
</dbReference>
<dbReference type="PROSITE" id="PS50084">
    <property type="entry name" value="KH_TYPE_1"/>
    <property type="match status" value="1"/>
</dbReference>
<dbReference type="PROSITE" id="PS50126">
    <property type="entry name" value="S1"/>
    <property type="match status" value="1"/>
</dbReference>
<dbReference type="InterPro" id="IPR015847">
    <property type="entry name" value="ExoRNase_PH_dom2"/>
</dbReference>
<feature type="binding site" evidence="8">
    <location>
        <position position="483"/>
    </location>
    <ligand>
        <name>Mg(2+)</name>
        <dbReference type="ChEBI" id="CHEBI:18420"/>
    </ligand>
</feature>
<dbReference type="Pfam" id="PF00575">
    <property type="entry name" value="S1"/>
    <property type="match status" value="1"/>
</dbReference>
<dbReference type="InterPro" id="IPR015848">
    <property type="entry name" value="PNPase_PH_RNA-bd_bac/org-type"/>
</dbReference>
<dbReference type="SUPFAM" id="SSF55666">
    <property type="entry name" value="Ribonuclease PH domain 2-like"/>
    <property type="match status" value="2"/>
</dbReference>
<dbReference type="CDD" id="cd04472">
    <property type="entry name" value="S1_PNPase"/>
    <property type="match status" value="1"/>
</dbReference>
<keyword evidence="3 8" id="KW-0808">Transferase</keyword>
<protein>
    <recommendedName>
        <fullName evidence="8">Polyribonucleotide nucleotidyltransferase</fullName>
        <ecNumber evidence="8">2.7.7.8</ecNumber>
    </recommendedName>
    <alternativeName>
        <fullName evidence="8">Polynucleotide phosphorylase</fullName>
        <shortName evidence="8">PNPase</shortName>
    </alternativeName>
</protein>
<dbReference type="Pfam" id="PF00013">
    <property type="entry name" value="KH_1"/>
    <property type="match status" value="1"/>
</dbReference>
<keyword evidence="7 8" id="KW-0694">RNA-binding</keyword>
<dbReference type="InterPro" id="IPR027408">
    <property type="entry name" value="PNPase/RNase_PH_dom_sf"/>
</dbReference>
<name>A0A662DHU3_UNCAE</name>
<dbReference type="InterPro" id="IPR004088">
    <property type="entry name" value="KH_dom_type_1"/>
</dbReference>
<dbReference type="EC" id="2.7.7.8" evidence="8"/>
<dbReference type="PANTHER" id="PTHR11252">
    <property type="entry name" value="POLYRIBONUCLEOTIDE NUCLEOTIDYLTRANSFERASE"/>
    <property type="match status" value="1"/>
</dbReference>
<keyword evidence="6 8" id="KW-0460">Magnesium</keyword>
<dbReference type="GO" id="GO:0006396">
    <property type="term" value="P:RNA processing"/>
    <property type="evidence" value="ECO:0007669"/>
    <property type="project" value="InterPro"/>
</dbReference>
<dbReference type="Pfam" id="PF03725">
    <property type="entry name" value="RNase_PH_C"/>
    <property type="match status" value="1"/>
</dbReference>
<dbReference type="SMART" id="SM00316">
    <property type="entry name" value="S1"/>
    <property type="match status" value="1"/>
</dbReference>
<dbReference type="SMART" id="SM00322">
    <property type="entry name" value="KH"/>
    <property type="match status" value="1"/>
</dbReference>
<dbReference type="InterPro" id="IPR012340">
    <property type="entry name" value="NA-bd_OB-fold"/>
</dbReference>
<dbReference type="Pfam" id="PF01138">
    <property type="entry name" value="RNase_PH"/>
    <property type="match status" value="2"/>
</dbReference>
<dbReference type="GO" id="GO:0005829">
    <property type="term" value="C:cytosol"/>
    <property type="evidence" value="ECO:0007669"/>
    <property type="project" value="UniProtKB-ARBA"/>
</dbReference>
<dbReference type="PIRSF" id="PIRSF005499">
    <property type="entry name" value="PNPase"/>
    <property type="match status" value="1"/>
</dbReference>
<dbReference type="InterPro" id="IPR036612">
    <property type="entry name" value="KH_dom_type_1_sf"/>
</dbReference>
<dbReference type="GO" id="GO:0006402">
    <property type="term" value="P:mRNA catabolic process"/>
    <property type="evidence" value="ECO:0007669"/>
    <property type="project" value="UniProtKB-UniRule"/>
</dbReference>
<keyword evidence="2 8" id="KW-0963">Cytoplasm</keyword>
<dbReference type="InterPro" id="IPR020568">
    <property type="entry name" value="Ribosomal_Su5_D2-typ_SF"/>
</dbReference>
<dbReference type="InterPro" id="IPR036345">
    <property type="entry name" value="ExoRNase_PH_dom2_sf"/>
</dbReference>
<evidence type="ECO:0000256" key="8">
    <source>
        <dbReference type="HAMAP-Rule" id="MF_01595"/>
    </source>
</evidence>
<reference evidence="10 11" key="1">
    <citation type="submission" date="2018-06" db="EMBL/GenBank/DDBJ databases">
        <title>Extensive metabolic versatility and redundancy in microbially diverse, dynamic hydrothermal sediments.</title>
        <authorList>
            <person name="Dombrowski N."/>
            <person name="Teske A."/>
            <person name="Baker B.J."/>
        </authorList>
    </citation>
    <scope>NUCLEOTIDE SEQUENCE [LARGE SCALE GENOMIC DNA]</scope>
    <source>
        <strain evidence="10">B19_G9</strain>
    </source>
</reference>
<dbReference type="FunFam" id="2.40.50.140:FF:000189">
    <property type="entry name" value="Polyribonucleotide nucleotidyltransferase, putative"/>
    <property type="match status" value="1"/>
</dbReference>
<comment type="caution">
    <text evidence="10">The sequence shown here is derived from an EMBL/GenBank/DDBJ whole genome shotgun (WGS) entry which is preliminary data.</text>
</comment>
<dbReference type="PANTHER" id="PTHR11252:SF0">
    <property type="entry name" value="POLYRIBONUCLEOTIDE NUCLEOTIDYLTRANSFERASE 1, MITOCHONDRIAL"/>
    <property type="match status" value="1"/>
</dbReference>
<comment type="catalytic activity">
    <reaction evidence="8">
        <text>RNA(n+1) + phosphate = RNA(n) + a ribonucleoside 5'-diphosphate</text>
        <dbReference type="Rhea" id="RHEA:22096"/>
        <dbReference type="Rhea" id="RHEA-COMP:14527"/>
        <dbReference type="Rhea" id="RHEA-COMP:17342"/>
        <dbReference type="ChEBI" id="CHEBI:43474"/>
        <dbReference type="ChEBI" id="CHEBI:57930"/>
        <dbReference type="ChEBI" id="CHEBI:140395"/>
        <dbReference type="EC" id="2.7.7.8"/>
    </reaction>
</comment>
<organism evidence="10 11">
    <name type="scientific">Aerophobetes bacterium</name>
    <dbReference type="NCBI Taxonomy" id="2030807"/>
    <lineage>
        <taxon>Bacteria</taxon>
        <taxon>Candidatus Aerophobota</taxon>
    </lineage>
</organism>
<sequence>MYKIEGEIAGEKLIIETGKVAKKSSGAVWIQYGENIVLVTAVISSNIKEEMDFIPLTVDYREKAYAAGKIPGGFFKREGKPSDEEILCSRLIDRSIRPLFPKGFRNETQIIATVLSASESNQPSILGITGASLALALSNRDMTKLVAGVRIARVEEEFIINPTDGQLEKSDINFVVSGNKDGITMVEGESKKIPESTVLEALKKAHLAIKDIIQIEEEFLSRVPPKETTFSLYEIDEQLKNEVAEFLTPRIDNIRTEWPKDEKEEYLEKLKEELSREFLPKYPEKEQDLLIILEELKRKKLREMIVLEGKRWDGRGIEDIRPISCEVGILPRVHGSGLFTRGETQCLVVATLGTAADEQIIDGLQKEEITKRFMFHYNFPPFSTGEARRMGAPGRREIGHGFLAERALIPVLPDENSFPYTIRLVSDILESNGSSSMASVCGGSLCLMDAGVPISEAVAGIAMGLIKENDKTIILTDIQGIEDHLGDMDFKIAGTKDGITALQLDIKIEKVDFDILEEALNRAKTARRFILEKMAQVIDKPRKTLSKHAPRIITLSIPVEKIGEVIGPGGRVIKKIIQETGVQIDIDDTEGKVTIASVNEEATNKAAKMIKDITRELKVGQVYLGKVKRVTNFGAFVEIPPGKEGLVHISELSDKYVKNASDVVHPGDEILVKLIGIDDLGRLNLSKKRVGKKDSDNKNKK</sequence>
<dbReference type="SUPFAM" id="SSF50249">
    <property type="entry name" value="Nucleic acid-binding proteins"/>
    <property type="match status" value="1"/>
</dbReference>
<feature type="domain" description="S1 motif" evidence="9">
    <location>
        <begin position="620"/>
        <end position="688"/>
    </location>
</feature>
<dbReference type="AlphaFoldDB" id="A0A662DHU3"/>
<dbReference type="NCBIfam" id="TIGR03591">
    <property type="entry name" value="polynuc_phos"/>
    <property type="match status" value="1"/>
</dbReference>
<dbReference type="GO" id="GO:0000175">
    <property type="term" value="F:3'-5'-RNA exonuclease activity"/>
    <property type="evidence" value="ECO:0007669"/>
    <property type="project" value="TreeGrafter"/>
</dbReference>
<dbReference type="SUPFAM" id="SSF54791">
    <property type="entry name" value="Eukaryotic type KH-domain (KH-domain type I)"/>
    <property type="match status" value="1"/>
</dbReference>
<dbReference type="FunFam" id="3.30.1370.10:FF:000001">
    <property type="entry name" value="Polyribonucleotide nucleotidyltransferase"/>
    <property type="match status" value="1"/>
</dbReference>